<accession>A0A1I5LYZ2</accession>
<gene>
    <name evidence="1" type="ORF">SAMN04515674_10130</name>
</gene>
<reference evidence="1 2" key="1">
    <citation type="submission" date="2016-10" db="EMBL/GenBank/DDBJ databases">
        <authorList>
            <person name="de Groot N.N."/>
        </authorList>
    </citation>
    <scope>NUCLEOTIDE SEQUENCE [LARGE SCALE GENOMIC DNA]</scope>
    <source>
        <strain evidence="2">E92,LMG 26720,CCM 7988</strain>
    </source>
</reference>
<dbReference type="EMBL" id="FOXH01000001">
    <property type="protein sequence ID" value="SFP02495.1"/>
    <property type="molecule type" value="Genomic_DNA"/>
</dbReference>
<dbReference type="Proteomes" id="UP000199306">
    <property type="component" value="Unassembled WGS sequence"/>
</dbReference>
<name>A0A1I5LYZ2_9BACT</name>
<sequence>MEKIIFDKDISVFCVTASSFPDGILAAHQKLHSLIPFSMERKYLGLSRLNEQGEIIYKAAAGESHEGEGQALGCETIILKSGVYLSLLITDFMKDIPAIGNAFQELLAQPDLDPEGYCVEWYINDKDVKCMIRTTA</sequence>
<organism evidence="1 2">
    <name type="scientific">Pseudarcicella hirudinis</name>
    <dbReference type="NCBI Taxonomy" id="1079859"/>
    <lineage>
        <taxon>Bacteria</taxon>
        <taxon>Pseudomonadati</taxon>
        <taxon>Bacteroidota</taxon>
        <taxon>Cytophagia</taxon>
        <taxon>Cytophagales</taxon>
        <taxon>Flectobacillaceae</taxon>
        <taxon>Pseudarcicella</taxon>
    </lineage>
</organism>
<dbReference type="AlphaFoldDB" id="A0A1I5LYZ2"/>
<protein>
    <submittedName>
        <fullName evidence="1">Uncharacterized protein</fullName>
    </submittedName>
</protein>
<evidence type="ECO:0000313" key="2">
    <source>
        <dbReference type="Proteomes" id="UP000199306"/>
    </source>
</evidence>
<dbReference type="OrthoDB" id="328886at2"/>
<evidence type="ECO:0000313" key="1">
    <source>
        <dbReference type="EMBL" id="SFP02495.1"/>
    </source>
</evidence>
<dbReference type="STRING" id="1079859.SAMN04515674_10130"/>
<dbReference type="RefSeq" id="WP_092010336.1">
    <property type="nucleotide sequence ID" value="NZ_FOXH01000001.1"/>
</dbReference>
<keyword evidence="2" id="KW-1185">Reference proteome</keyword>
<proteinExistence type="predicted"/>